<dbReference type="Pfam" id="PF00975">
    <property type="entry name" value="Thioesterase"/>
    <property type="match status" value="1"/>
</dbReference>
<evidence type="ECO:0000313" key="4">
    <source>
        <dbReference type="EMBL" id="MTE22325.1"/>
    </source>
</evidence>
<dbReference type="OrthoDB" id="8480037at2"/>
<dbReference type="PANTHER" id="PTHR11487">
    <property type="entry name" value="THIOESTERASE"/>
    <property type="match status" value="1"/>
</dbReference>
<dbReference type="PANTHER" id="PTHR11487:SF0">
    <property type="entry name" value="S-ACYL FATTY ACID SYNTHASE THIOESTERASE, MEDIUM CHAIN"/>
    <property type="match status" value="1"/>
</dbReference>
<accession>A0A6G2BJ65</accession>
<dbReference type="AlphaFoldDB" id="A0A6G2BJ65"/>
<keyword evidence="2 4" id="KW-0378">Hydrolase</keyword>
<comment type="caution">
    <text evidence="4">The sequence shown here is derived from an EMBL/GenBank/DDBJ whole genome shotgun (WGS) entry which is preliminary data.</text>
</comment>
<protein>
    <submittedName>
        <fullName evidence="4">Alpha/beta fold hydrolase</fullName>
    </submittedName>
</protein>
<evidence type="ECO:0000256" key="2">
    <source>
        <dbReference type="ARBA" id="ARBA00022801"/>
    </source>
</evidence>
<dbReference type="Proteomes" id="UP000473014">
    <property type="component" value="Unassembled WGS sequence"/>
</dbReference>
<dbReference type="GO" id="GO:0016787">
    <property type="term" value="F:hydrolase activity"/>
    <property type="evidence" value="ECO:0007669"/>
    <property type="project" value="UniProtKB-KW"/>
</dbReference>
<dbReference type="InterPro" id="IPR020802">
    <property type="entry name" value="TesA-like"/>
</dbReference>
<evidence type="ECO:0000259" key="3">
    <source>
        <dbReference type="SMART" id="SM00824"/>
    </source>
</evidence>
<evidence type="ECO:0000256" key="1">
    <source>
        <dbReference type="ARBA" id="ARBA00007169"/>
    </source>
</evidence>
<dbReference type="Gene3D" id="3.40.50.1820">
    <property type="entry name" value="alpha/beta hydrolase"/>
    <property type="match status" value="1"/>
</dbReference>
<dbReference type="InterPro" id="IPR012223">
    <property type="entry name" value="TEII"/>
</dbReference>
<dbReference type="GO" id="GO:0008610">
    <property type="term" value="P:lipid biosynthetic process"/>
    <property type="evidence" value="ECO:0007669"/>
    <property type="project" value="TreeGrafter"/>
</dbReference>
<reference evidence="4 5" key="1">
    <citation type="submission" date="2019-11" db="EMBL/GenBank/DDBJ databases">
        <authorList>
            <person name="Yuan L."/>
        </authorList>
    </citation>
    <scope>NUCLEOTIDE SEQUENCE [LARGE SCALE GENOMIC DNA]</scope>
    <source>
        <strain evidence="4 5">TRM43335</strain>
    </source>
</reference>
<keyword evidence="5" id="KW-1185">Reference proteome</keyword>
<feature type="domain" description="Thioesterase TesA-like" evidence="3">
    <location>
        <begin position="21"/>
        <end position="246"/>
    </location>
</feature>
<gene>
    <name evidence="4" type="ORF">F0L17_25130</name>
</gene>
<evidence type="ECO:0000313" key="5">
    <source>
        <dbReference type="Proteomes" id="UP000473014"/>
    </source>
</evidence>
<sequence>MVRKDPWVRELRRSERPTAHVVLLPHAGGAATFFASFARHFPEGFDVSAVQYPGRQERLGEPFVTTIEELADRLTPSCRRYAADTVPLVLFGHSMGAAVAFETALRLAAEGTTARCRLVVSGRSAPSVRRESHVHRGTDREILDHLAELGGTDTEVMREPELMSMIMPAIRNDYRAIELYRPAANVVVDMPVMCLTGDRDRWVTHEGAAAWKDHTSADFRLRTFPGGHFYLTEHREAVARLVAEWGGSVRDRPSPGADG</sequence>
<dbReference type="InterPro" id="IPR029058">
    <property type="entry name" value="AB_hydrolase_fold"/>
</dbReference>
<proteinExistence type="inferred from homology"/>
<comment type="similarity">
    <text evidence="1">Belongs to the thioesterase family.</text>
</comment>
<name>A0A6G2BJ65_9ACTN</name>
<organism evidence="4 5">
    <name type="scientific">Streptomyces taklimakanensis</name>
    <dbReference type="NCBI Taxonomy" id="2569853"/>
    <lineage>
        <taxon>Bacteria</taxon>
        <taxon>Bacillati</taxon>
        <taxon>Actinomycetota</taxon>
        <taxon>Actinomycetes</taxon>
        <taxon>Kitasatosporales</taxon>
        <taxon>Streptomycetaceae</taxon>
        <taxon>Streptomyces</taxon>
    </lineage>
</organism>
<dbReference type="InterPro" id="IPR001031">
    <property type="entry name" value="Thioesterase"/>
</dbReference>
<dbReference type="SUPFAM" id="SSF53474">
    <property type="entry name" value="alpha/beta-Hydrolases"/>
    <property type="match status" value="1"/>
</dbReference>
<dbReference type="SMART" id="SM00824">
    <property type="entry name" value="PKS_TE"/>
    <property type="match status" value="1"/>
</dbReference>
<dbReference type="EMBL" id="WIXO01000001">
    <property type="protein sequence ID" value="MTE22325.1"/>
    <property type="molecule type" value="Genomic_DNA"/>
</dbReference>